<evidence type="ECO:0000256" key="3">
    <source>
        <dbReference type="ARBA" id="ARBA00022946"/>
    </source>
</evidence>
<evidence type="ECO:0000313" key="9">
    <source>
        <dbReference type="Proteomes" id="UP001054889"/>
    </source>
</evidence>
<dbReference type="Proteomes" id="UP001054889">
    <property type="component" value="Unassembled WGS sequence"/>
</dbReference>
<dbReference type="PANTHER" id="PTHR10543:SF145">
    <property type="entry name" value="OS09G0321200 PROTEIN"/>
    <property type="match status" value="1"/>
</dbReference>
<evidence type="ECO:0000256" key="2">
    <source>
        <dbReference type="ARBA" id="ARBA00022723"/>
    </source>
</evidence>
<organism evidence="8 9">
    <name type="scientific">Eleusine coracana subsp. coracana</name>
    <dbReference type="NCBI Taxonomy" id="191504"/>
    <lineage>
        <taxon>Eukaryota</taxon>
        <taxon>Viridiplantae</taxon>
        <taxon>Streptophyta</taxon>
        <taxon>Embryophyta</taxon>
        <taxon>Tracheophyta</taxon>
        <taxon>Spermatophyta</taxon>
        <taxon>Magnoliopsida</taxon>
        <taxon>Liliopsida</taxon>
        <taxon>Poales</taxon>
        <taxon>Poaceae</taxon>
        <taxon>PACMAD clade</taxon>
        <taxon>Chloridoideae</taxon>
        <taxon>Cynodonteae</taxon>
        <taxon>Eleusininae</taxon>
        <taxon>Eleusine</taxon>
    </lineage>
</organism>
<proteinExistence type="inferred from homology"/>
<feature type="binding site" evidence="6">
    <location>
        <position position="357"/>
    </location>
    <ligand>
        <name>Fe cation</name>
        <dbReference type="ChEBI" id="CHEBI:24875"/>
        <note>catalytic</note>
    </ligand>
</feature>
<dbReference type="EMBL" id="BQKI01000085">
    <property type="protein sequence ID" value="GJN34208.1"/>
    <property type="molecule type" value="Genomic_DNA"/>
</dbReference>
<evidence type="ECO:0000256" key="1">
    <source>
        <dbReference type="ARBA" id="ARBA00006787"/>
    </source>
</evidence>
<keyword evidence="4" id="KW-0560">Oxidoreductase</keyword>
<comment type="cofactor">
    <cofactor evidence="6">
        <name>Fe(2+)</name>
        <dbReference type="ChEBI" id="CHEBI:29033"/>
    </cofactor>
    <text evidence="6">Binds 1 Fe(2+) ion per subunit.</text>
</comment>
<dbReference type="GO" id="GO:0046872">
    <property type="term" value="F:metal ion binding"/>
    <property type="evidence" value="ECO:0007669"/>
    <property type="project" value="UniProtKB-KW"/>
</dbReference>
<evidence type="ECO:0000256" key="4">
    <source>
        <dbReference type="ARBA" id="ARBA00022964"/>
    </source>
</evidence>
<dbReference type="GO" id="GO:0009570">
    <property type="term" value="C:chloroplast stroma"/>
    <property type="evidence" value="ECO:0007669"/>
    <property type="project" value="TreeGrafter"/>
</dbReference>
<dbReference type="AlphaFoldDB" id="A0AAV5FHQ5"/>
<reference evidence="8" key="1">
    <citation type="journal article" date="2018" name="DNA Res.">
        <title>Multiple hybrid de novo genome assembly of finger millet, an orphan allotetraploid crop.</title>
        <authorList>
            <person name="Hatakeyama M."/>
            <person name="Aluri S."/>
            <person name="Balachadran M.T."/>
            <person name="Sivarajan S.R."/>
            <person name="Patrignani A."/>
            <person name="Gruter S."/>
            <person name="Poveda L."/>
            <person name="Shimizu-Inatsugi R."/>
            <person name="Baeten J."/>
            <person name="Francoijs K.J."/>
            <person name="Nataraja K.N."/>
            <person name="Reddy Y.A.N."/>
            <person name="Phadnis S."/>
            <person name="Ravikumar R.L."/>
            <person name="Schlapbach R."/>
            <person name="Sreeman S.M."/>
            <person name="Shimizu K.K."/>
        </authorList>
    </citation>
    <scope>NUCLEOTIDE SEQUENCE</scope>
</reference>
<dbReference type="GO" id="GO:0016121">
    <property type="term" value="P:carotene catabolic process"/>
    <property type="evidence" value="ECO:0007669"/>
    <property type="project" value="TreeGrafter"/>
</dbReference>
<accession>A0AAV5FHQ5</accession>
<keyword evidence="9" id="KW-1185">Reference proteome</keyword>
<feature type="region of interest" description="Disordered" evidence="7">
    <location>
        <begin position="1"/>
        <end position="24"/>
    </location>
</feature>
<evidence type="ECO:0000256" key="6">
    <source>
        <dbReference type="PIRSR" id="PIRSR604294-1"/>
    </source>
</evidence>
<keyword evidence="5 6" id="KW-0408">Iron</keyword>
<feature type="binding site" evidence="6">
    <location>
        <position position="421"/>
    </location>
    <ligand>
        <name>Fe cation</name>
        <dbReference type="ChEBI" id="CHEBI:24875"/>
        <note>catalytic</note>
    </ligand>
</feature>
<feature type="binding site" evidence="6">
    <location>
        <position position="308"/>
    </location>
    <ligand>
        <name>Fe cation</name>
        <dbReference type="ChEBI" id="CHEBI:24875"/>
        <note>catalytic</note>
    </ligand>
</feature>
<dbReference type="InterPro" id="IPR004294">
    <property type="entry name" value="Carotenoid_Oase"/>
</dbReference>
<name>A0AAV5FHQ5_ELECO</name>
<evidence type="ECO:0000313" key="8">
    <source>
        <dbReference type="EMBL" id="GJN34208.1"/>
    </source>
</evidence>
<evidence type="ECO:0000256" key="7">
    <source>
        <dbReference type="SAM" id="MobiDB-lite"/>
    </source>
</evidence>
<reference evidence="8" key="2">
    <citation type="submission" date="2021-12" db="EMBL/GenBank/DDBJ databases">
        <title>Resequencing data analysis of finger millet.</title>
        <authorList>
            <person name="Hatakeyama M."/>
            <person name="Aluri S."/>
            <person name="Balachadran M.T."/>
            <person name="Sivarajan S.R."/>
            <person name="Poveda L."/>
            <person name="Shimizu-Inatsugi R."/>
            <person name="Schlapbach R."/>
            <person name="Sreeman S.M."/>
            <person name="Shimizu K.K."/>
        </authorList>
    </citation>
    <scope>NUCLEOTIDE SEQUENCE</scope>
</reference>
<feature type="binding site" evidence="6">
    <location>
        <position position="586"/>
    </location>
    <ligand>
        <name>Fe cation</name>
        <dbReference type="ChEBI" id="CHEBI:24875"/>
        <note>catalytic</note>
    </ligand>
</feature>
<comment type="caution">
    <text evidence="8">The sequence shown here is derived from an EMBL/GenBank/DDBJ whole genome shotgun (WGS) entry which is preliminary data.</text>
</comment>
<comment type="similarity">
    <text evidence="1">Belongs to the carotenoid oxygenase family.</text>
</comment>
<dbReference type="PANTHER" id="PTHR10543">
    <property type="entry name" value="BETA-CAROTENE DIOXYGENASE"/>
    <property type="match status" value="1"/>
</dbReference>
<feature type="compositionally biased region" description="Polar residues" evidence="7">
    <location>
        <begin position="13"/>
        <end position="24"/>
    </location>
</feature>
<keyword evidence="3" id="KW-0809">Transit peptide</keyword>
<dbReference type="Pfam" id="PF03055">
    <property type="entry name" value="RPE65"/>
    <property type="match status" value="2"/>
</dbReference>
<keyword evidence="4" id="KW-0223">Dioxygenase</keyword>
<protein>
    <submittedName>
        <fullName evidence="8">Uncharacterized protein</fullName>
    </submittedName>
</protein>
<keyword evidence="2 6" id="KW-0479">Metal-binding</keyword>
<gene>
    <name evidence="8" type="primary">gb22852</name>
    <name evidence="8" type="ORF">PR202_gb22852</name>
</gene>
<dbReference type="GO" id="GO:0010436">
    <property type="term" value="F:carotenoid dioxygenase activity"/>
    <property type="evidence" value="ECO:0007669"/>
    <property type="project" value="TreeGrafter"/>
</dbReference>
<sequence>MRRHTAALGSTIGGDQSTGLNQQSGDKVVGNVAQRVHGLQQGTSHPGHRVLDVGYGVKRPMCHKSSRTTNELMHILLQKPSFGELLSNLSSKVEEASEAIKNAPQRFLDALVDSTFKFTDKALRPSESNFAPVVDEISEGIDLHQIEGVIPEDFPEGIYIRNGSNPLFGALHSTVSIFGQSSETWVEGEGMLHALYFTKNILDSSWSISYANRYVESETFKLERARQKPSFIPAIEGDSAAIISAYVFNYLRFGKVNKDIGNTNVFEHAGRVFAVAENHLPQEICIENLSTGDAWDIGGEWDRPFTAHPKVAPGSGELVIFGTDAKRPFLVIGVVSADGTKLKHTVDLKLDRCSLCHDIGVTLKYNIIIDLPLTIDIKRLIRGGQLIEFEKESYARIGVMPRFGDAESVIWFNVEPFCMFHLINCFEEGDEVVVRGLRSADSIIPGPILAPNNSDSKGSELTEDEKLTKQGISREFFSRLYQWRLNLKTKAVSGEYLTGTDFSLEFPMINNQYTGMQHSYAYAQVVDSLTSTSGNCEKVNPKYGGFAKLCLEKSNNIEVYIIDAQNFEEAPVARITLPQRVPYGFHGTFVHRNCCIESEVQNYHNFGP</sequence>
<evidence type="ECO:0000256" key="5">
    <source>
        <dbReference type="ARBA" id="ARBA00023004"/>
    </source>
</evidence>